<protein>
    <submittedName>
        <fullName evidence="2">Uncharacterized protein</fullName>
    </submittedName>
</protein>
<dbReference type="AlphaFoldDB" id="A0AA38WYH3"/>
<gene>
    <name evidence="2" type="ORF">H2200_012237</name>
</gene>
<dbReference type="Proteomes" id="UP001172673">
    <property type="component" value="Unassembled WGS sequence"/>
</dbReference>
<keyword evidence="3" id="KW-1185">Reference proteome</keyword>
<organism evidence="2 3">
    <name type="scientific">Cladophialophora chaetospira</name>
    <dbReference type="NCBI Taxonomy" id="386627"/>
    <lineage>
        <taxon>Eukaryota</taxon>
        <taxon>Fungi</taxon>
        <taxon>Dikarya</taxon>
        <taxon>Ascomycota</taxon>
        <taxon>Pezizomycotina</taxon>
        <taxon>Eurotiomycetes</taxon>
        <taxon>Chaetothyriomycetidae</taxon>
        <taxon>Chaetothyriales</taxon>
        <taxon>Herpotrichiellaceae</taxon>
        <taxon>Cladophialophora</taxon>
    </lineage>
</organism>
<feature type="region of interest" description="Disordered" evidence="1">
    <location>
        <begin position="1"/>
        <end position="50"/>
    </location>
</feature>
<name>A0AA38WYH3_9EURO</name>
<evidence type="ECO:0000256" key="1">
    <source>
        <dbReference type="SAM" id="MobiDB-lite"/>
    </source>
</evidence>
<evidence type="ECO:0000313" key="3">
    <source>
        <dbReference type="Proteomes" id="UP001172673"/>
    </source>
</evidence>
<feature type="compositionally biased region" description="Acidic residues" evidence="1">
    <location>
        <begin position="19"/>
        <end position="29"/>
    </location>
</feature>
<dbReference type="EMBL" id="JAPDRK010000022">
    <property type="protein sequence ID" value="KAJ9603459.1"/>
    <property type="molecule type" value="Genomic_DNA"/>
</dbReference>
<accession>A0AA38WYH3</accession>
<feature type="compositionally biased region" description="Basic and acidic residues" evidence="1">
    <location>
        <begin position="33"/>
        <end position="43"/>
    </location>
</feature>
<proteinExistence type="predicted"/>
<reference evidence="2" key="1">
    <citation type="submission" date="2022-10" db="EMBL/GenBank/DDBJ databases">
        <title>Culturing micro-colonial fungi from biological soil crusts in the Mojave desert and describing Neophaeococcomyces mojavensis, and introducing the new genera and species Taxawa tesnikishii.</title>
        <authorList>
            <person name="Kurbessoian T."/>
            <person name="Stajich J.E."/>
        </authorList>
    </citation>
    <scope>NUCLEOTIDE SEQUENCE</scope>
    <source>
        <strain evidence="2">TK_41</strain>
    </source>
</reference>
<evidence type="ECO:0000313" key="2">
    <source>
        <dbReference type="EMBL" id="KAJ9603459.1"/>
    </source>
</evidence>
<comment type="caution">
    <text evidence="2">The sequence shown here is derived from an EMBL/GenBank/DDBJ whole genome shotgun (WGS) entry which is preliminary data.</text>
</comment>
<sequence>MHRSQTDPADADALFGLLEDADDDQDDPLVDNSLKDDPLKDEASPEVQQQWHNESIEYIQWIKSFPLRPSNMSQGDTPSFRQSFRRIYDAILDSALFNFARRQDRNAERTKLWMGFRTSVPRRGAKSLSKGGNTRSLAADLAPNSYFDPEKDCGIYDMDQVWTAVFFRDIGQTVVDFH</sequence>